<proteinExistence type="predicted"/>
<dbReference type="Proteomes" id="UP000032869">
    <property type="component" value="Unassembled WGS sequence"/>
</dbReference>
<dbReference type="eggNOG" id="COG3631">
    <property type="taxonomic scope" value="Bacteria"/>
</dbReference>
<feature type="domain" description="SnoaL-like" evidence="1">
    <location>
        <begin position="26"/>
        <end position="129"/>
    </location>
</feature>
<dbReference type="STRING" id="55207.KP22_05240"/>
<accession>A0A093T3W4</accession>
<dbReference type="Gene3D" id="3.10.450.50">
    <property type="match status" value="1"/>
</dbReference>
<evidence type="ECO:0000313" key="5">
    <source>
        <dbReference type="Proteomes" id="UP000032874"/>
    </source>
</evidence>
<protein>
    <submittedName>
        <fullName evidence="2">Transcriptional regulator</fullName>
    </submittedName>
</protein>
<evidence type="ECO:0000313" key="3">
    <source>
        <dbReference type="EMBL" id="KFX22200.1"/>
    </source>
</evidence>
<evidence type="ECO:0000313" key="4">
    <source>
        <dbReference type="Proteomes" id="UP000032869"/>
    </source>
</evidence>
<sequence>MTIEQAREEDGISVENGEHEPVLLKIREFYRELTAEGLAELGEIYHQDIHFIDPVSSHHGLSALHHYFSHSLDNLSYCQFDISDIHTFRGGATMFWTMHYAHPSLKRNAPLTLAGCSHLLFADNKVIYHRDYYDMGAMLYQHVPLLGSLINYLKSRLKT</sequence>
<dbReference type="SUPFAM" id="SSF54427">
    <property type="entry name" value="NTF2-like"/>
    <property type="match status" value="1"/>
</dbReference>
<dbReference type="EMBL" id="JQHL01000001">
    <property type="protein sequence ID" value="KFX22200.1"/>
    <property type="molecule type" value="Genomic_DNA"/>
</dbReference>
<dbReference type="OrthoDB" id="1115105at2"/>
<organism evidence="2 5">
    <name type="scientific">Pectobacterium betavasculorum</name>
    <dbReference type="NCBI Taxonomy" id="55207"/>
    <lineage>
        <taxon>Bacteria</taxon>
        <taxon>Pseudomonadati</taxon>
        <taxon>Pseudomonadota</taxon>
        <taxon>Gammaproteobacteria</taxon>
        <taxon>Enterobacterales</taxon>
        <taxon>Pectobacteriaceae</taxon>
        <taxon>Pectobacterium</taxon>
    </lineage>
</organism>
<dbReference type="RefSeq" id="WP_039299793.1">
    <property type="nucleotide sequence ID" value="NZ_JAODTE010000001.1"/>
</dbReference>
<dbReference type="InterPro" id="IPR037401">
    <property type="entry name" value="SnoaL-like"/>
</dbReference>
<dbReference type="Proteomes" id="UP000032874">
    <property type="component" value="Unassembled WGS sequence"/>
</dbReference>
<evidence type="ECO:0000259" key="1">
    <source>
        <dbReference type="Pfam" id="PF12680"/>
    </source>
</evidence>
<dbReference type="InterPro" id="IPR032710">
    <property type="entry name" value="NTF2-like_dom_sf"/>
</dbReference>
<reference evidence="4 5" key="1">
    <citation type="submission" date="2014-08" db="EMBL/GenBank/DDBJ databases">
        <title>Genome sequences of NCPPB Pectobacterium isolates.</title>
        <authorList>
            <person name="Glover R.H."/>
            <person name="Sapp M."/>
            <person name="Elphinstone J."/>
        </authorList>
    </citation>
    <scope>NUCLEOTIDE SEQUENCE [LARGE SCALE GENOMIC DNA]</scope>
    <source>
        <strain evidence="3 4">NCPPB 2793</strain>
        <strain evidence="2 5">NCPPB 2795</strain>
    </source>
</reference>
<evidence type="ECO:0000313" key="2">
    <source>
        <dbReference type="EMBL" id="KFX07496.1"/>
    </source>
</evidence>
<name>A0A093T3W4_9GAMM</name>
<dbReference type="EMBL" id="JQHM01000001">
    <property type="protein sequence ID" value="KFX07496.1"/>
    <property type="molecule type" value="Genomic_DNA"/>
</dbReference>
<keyword evidence="4" id="KW-1185">Reference proteome</keyword>
<comment type="caution">
    <text evidence="2">The sequence shown here is derived from an EMBL/GenBank/DDBJ whole genome shotgun (WGS) entry which is preliminary data.</text>
</comment>
<dbReference type="AlphaFoldDB" id="A0A093T3W4"/>
<gene>
    <name evidence="3" type="ORF">JV35_03295</name>
    <name evidence="2" type="ORF">KP22_05240</name>
</gene>
<dbReference type="Pfam" id="PF12680">
    <property type="entry name" value="SnoaL_2"/>
    <property type="match status" value="1"/>
</dbReference>